<evidence type="ECO:0000256" key="2">
    <source>
        <dbReference type="ARBA" id="ARBA00022980"/>
    </source>
</evidence>
<dbReference type="Proteomes" id="UP001565368">
    <property type="component" value="Unassembled WGS sequence"/>
</dbReference>
<accession>A0ABR3QD49</accession>
<dbReference type="InterPro" id="IPR023674">
    <property type="entry name" value="Ribosomal_uL1-like"/>
</dbReference>
<dbReference type="EMBL" id="JBBXJM010000001">
    <property type="protein sequence ID" value="KAL1412639.1"/>
    <property type="molecule type" value="Genomic_DNA"/>
</dbReference>
<dbReference type="PIRSF" id="PIRSF002155">
    <property type="entry name" value="Ribosomal_L1"/>
    <property type="match status" value="1"/>
</dbReference>
<evidence type="ECO:0000313" key="4">
    <source>
        <dbReference type="EMBL" id="KAL1412639.1"/>
    </source>
</evidence>
<dbReference type="PANTHER" id="PTHR36427:SF3">
    <property type="entry name" value="LARGE RIBOSOMAL SUBUNIT PROTEIN UL1M"/>
    <property type="match status" value="1"/>
</dbReference>
<reference evidence="4 5" key="1">
    <citation type="submission" date="2023-08" db="EMBL/GenBank/DDBJ databases">
        <title>Annotated Genome Sequence of Vanrija albida AlHP1.</title>
        <authorList>
            <person name="Herzog R."/>
        </authorList>
    </citation>
    <scope>NUCLEOTIDE SEQUENCE [LARGE SCALE GENOMIC DNA]</scope>
    <source>
        <strain evidence="4 5">AlHP1</strain>
    </source>
</reference>
<dbReference type="Gene3D" id="3.30.190.20">
    <property type="match status" value="1"/>
</dbReference>
<dbReference type="GeneID" id="95981429"/>
<keyword evidence="3" id="KW-0687">Ribonucleoprotein</keyword>
<dbReference type="Gene3D" id="3.40.50.790">
    <property type="match status" value="1"/>
</dbReference>
<organism evidence="4 5">
    <name type="scientific">Vanrija albida</name>
    <dbReference type="NCBI Taxonomy" id="181172"/>
    <lineage>
        <taxon>Eukaryota</taxon>
        <taxon>Fungi</taxon>
        <taxon>Dikarya</taxon>
        <taxon>Basidiomycota</taxon>
        <taxon>Agaricomycotina</taxon>
        <taxon>Tremellomycetes</taxon>
        <taxon>Trichosporonales</taxon>
        <taxon>Trichosporonaceae</taxon>
        <taxon>Vanrija</taxon>
    </lineage>
</organism>
<evidence type="ECO:0000256" key="1">
    <source>
        <dbReference type="ARBA" id="ARBA00010531"/>
    </source>
</evidence>
<evidence type="ECO:0000313" key="5">
    <source>
        <dbReference type="Proteomes" id="UP001565368"/>
    </source>
</evidence>
<sequence>MVTPSSLTALRAIGAARTAGPSSVTAASRFFSTSSPVAAAAKKKTKARSKPKAKANPDALPVDAAIRVLRALEIANPASAFSLEVLTKPSKSGSVLRGRVALPTDARKVADTIAVFADPASPDGKAAKAAGAHYVGTEDLYTKILSGAVVPTKVVSTTGALQSATRTLARFLGPKGLLPQTKRGTVADGDELVQMVRDIGGTIDWKSDKWGYIKAPVARMAFGAPSISENVRAFVDSVKEVSFQAATTEAAHTRISQSSNILRVRLETTHGPSIELNDVL</sequence>
<proteinExistence type="inferred from homology"/>
<dbReference type="InterPro" id="IPR002143">
    <property type="entry name" value="Ribosomal_uL1"/>
</dbReference>
<comment type="similarity">
    <text evidence="1">Belongs to the universal ribosomal protein uL1 family.</text>
</comment>
<dbReference type="RefSeq" id="XP_069212583.1">
    <property type="nucleotide sequence ID" value="XM_069349039.1"/>
</dbReference>
<dbReference type="SUPFAM" id="SSF56808">
    <property type="entry name" value="Ribosomal protein L1"/>
    <property type="match status" value="1"/>
</dbReference>
<gene>
    <name evidence="4" type="ORF">Q8F55_000386</name>
</gene>
<dbReference type="Pfam" id="PF00687">
    <property type="entry name" value="Ribosomal_L1"/>
    <property type="match status" value="1"/>
</dbReference>
<keyword evidence="2" id="KW-0689">Ribosomal protein</keyword>
<evidence type="ECO:0008006" key="6">
    <source>
        <dbReference type="Google" id="ProtNLM"/>
    </source>
</evidence>
<keyword evidence="5" id="KW-1185">Reference proteome</keyword>
<comment type="caution">
    <text evidence="4">The sequence shown here is derived from an EMBL/GenBank/DDBJ whole genome shotgun (WGS) entry which is preliminary data.</text>
</comment>
<name>A0ABR3QD49_9TREE</name>
<dbReference type="InterPro" id="IPR028364">
    <property type="entry name" value="Ribosomal_uL1/biogenesis"/>
</dbReference>
<dbReference type="PANTHER" id="PTHR36427">
    <property type="entry name" value="54S RIBOSOMAL PROTEIN L1, MITOCHONDRIAL"/>
    <property type="match status" value="1"/>
</dbReference>
<evidence type="ECO:0000256" key="3">
    <source>
        <dbReference type="ARBA" id="ARBA00023274"/>
    </source>
</evidence>
<protein>
    <recommendedName>
        <fullName evidence="6">Ribosomal protein</fullName>
    </recommendedName>
</protein>
<dbReference type="InterPro" id="IPR016095">
    <property type="entry name" value="Ribosomal_uL1_3-a/b-sand"/>
</dbReference>